<gene>
    <name evidence="1" type="ORF">H2136_05930</name>
</gene>
<proteinExistence type="predicted"/>
<sequence>MNKEANSTLPTVEYSLQLAAVIRRCGGWRNGCTDVTLQEWLPSGHLNQGDWVAKQEADKNQPQINKLLNKEGS</sequence>
<protein>
    <submittedName>
        <fullName evidence="1">Uncharacterized protein</fullName>
    </submittedName>
</protein>
<accession>A0A926FPJ7</accession>
<evidence type="ECO:0000313" key="1">
    <source>
        <dbReference type="EMBL" id="MBC8673893.1"/>
    </source>
</evidence>
<reference evidence="1" key="1">
    <citation type="submission" date="2020-07" db="EMBL/GenBank/DDBJ databases">
        <title>Carbapenem Resistant Aeromonas hydrophila Carrying blacphA7 Isolated from Two Solid Organ Transplant Patients.</title>
        <authorList>
            <person name="Hilt E."/>
            <person name="Fitzwater S.P."/>
            <person name="Ward K."/>
            <person name="De St Maurice A."/>
            <person name="Chandrasekaran S."/>
            <person name="Garner O.B."/>
            <person name="Yang S."/>
        </authorList>
    </citation>
    <scope>NUCLEOTIDE SEQUENCE</scope>
    <source>
        <strain evidence="1">B-1</strain>
    </source>
</reference>
<dbReference type="AlphaFoldDB" id="A0A926FPJ7"/>
<organism evidence="1">
    <name type="scientific">Aeromonas hydrophila</name>
    <dbReference type="NCBI Taxonomy" id="644"/>
    <lineage>
        <taxon>Bacteria</taxon>
        <taxon>Pseudomonadati</taxon>
        <taxon>Pseudomonadota</taxon>
        <taxon>Gammaproteobacteria</taxon>
        <taxon>Aeromonadales</taxon>
        <taxon>Aeromonadaceae</taxon>
        <taxon>Aeromonas</taxon>
    </lineage>
</organism>
<dbReference type="EMBL" id="JACLAN010000002">
    <property type="protein sequence ID" value="MBC8673893.1"/>
    <property type="molecule type" value="Genomic_DNA"/>
</dbReference>
<name>A0A926FPJ7_AERHY</name>
<comment type="caution">
    <text evidence="1">The sequence shown here is derived from an EMBL/GenBank/DDBJ whole genome shotgun (WGS) entry which is preliminary data.</text>
</comment>